<name>M1VA44_CYAM1</name>
<dbReference type="PANTHER" id="PTHR31906">
    <property type="entry name" value="PLASTID-LIPID-ASSOCIATED PROTEIN 4, CHLOROPLASTIC-RELATED"/>
    <property type="match status" value="1"/>
</dbReference>
<dbReference type="Pfam" id="PF04755">
    <property type="entry name" value="PAP_fibrillin"/>
    <property type="match status" value="2"/>
</dbReference>
<gene>
    <name evidence="4" type="ORF">CYME_CMP332C</name>
</gene>
<dbReference type="InterPro" id="IPR006843">
    <property type="entry name" value="PAP/fibrillin_dom"/>
</dbReference>
<dbReference type="Proteomes" id="UP000007014">
    <property type="component" value="Chromosome 16"/>
</dbReference>
<dbReference type="OMA" id="SHKWRAK"/>
<evidence type="ECO:0000256" key="2">
    <source>
        <dbReference type="ARBA" id="ARBA00022640"/>
    </source>
</evidence>
<dbReference type="EMBL" id="AP006498">
    <property type="protein sequence ID" value="BAM81919.1"/>
    <property type="molecule type" value="Genomic_DNA"/>
</dbReference>
<dbReference type="GeneID" id="16995947"/>
<dbReference type="STRING" id="280699.M1VA44"/>
<evidence type="ECO:0000259" key="3">
    <source>
        <dbReference type="Pfam" id="PF04755"/>
    </source>
</evidence>
<protein>
    <submittedName>
        <fullName evidence="4">Similar to fibrillin</fullName>
    </submittedName>
</protein>
<evidence type="ECO:0000313" key="5">
    <source>
        <dbReference type="Proteomes" id="UP000007014"/>
    </source>
</evidence>
<evidence type="ECO:0000256" key="1">
    <source>
        <dbReference type="ARBA" id="ARBA00004474"/>
    </source>
</evidence>
<dbReference type="OrthoDB" id="189024at2759"/>
<keyword evidence="5" id="KW-1185">Reference proteome</keyword>
<reference evidence="4 5" key="2">
    <citation type="journal article" date="2007" name="BMC Biol.">
        <title>A 100%-complete sequence reveals unusually simple genomic features in the hot-spring red alga Cyanidioschyzon merolae.</title>
        <authorList>
            <person name="Nozaki H."/>
            <person name="Takano H."/>
            <person name="Misumi O."/>
            <person name="Terasawa K."/>
            <person name="Matsuzaki M."/>
            <person name="Maruyama S."/>
            <person name="Nishida K."/>
            <person name="Yagisawa F."/>
            <person name="Yoshida Y."/>
            <person name="Fujiwara T."/>
            <person name="Takio S."/>
            <person name="Tamura K."/>
            <person name="Chung S.J."/>
            <person name="Nakamura S."/>
            <person name="Kuroiwa H."/>
            <person name="Tanaka K."/>
            <person name="Sato N."/>
            <person name="Kuroiwa T."/>
        </authorList>
    </citation>
    <scope>NUCLEOTIDE SEQUENCE [LARGE SCALE GENOMIC DNA]</scope>
    <source>
        <strain evidence="4 5">10D</strain>
    </source>
</reference>
<dbReference type="AlphaFoldDB" id="M1VA44"/>
<dbReference type="InterPro" id="IPR039633">
    <property type="entry name" value="PAP"/>
</dbReference>
<proteinExistence type="predicted"/>
<dbReference type="HOGENOM" id="CLU_1211294_0_0_1"/>
<accession>M1VA44</accession>
<dbReference type="KEGG" id="cme:CYME_CMP332C"/>
<comment type="subcellular location">
    <subcellularLocation>
        <location evidence="1">Plastid</location>
    </subcellularLocation>
</comment>
<dbReference type="RefSeq" id="XP_005537955.1">
    <property type="nucleotide sequence ID" value="XM_005537898.1"/>
</dbReference>
<feature type="domain" description="Plastid lipid-associated protein/fibrillin conserved" evidence="3">
    <location>
        <begin position="62"/>
        <end position="191"/>
    </location>
</feature>
<dbReference type="GO" id="GO:0009536">
    <property type="term" value="C:plastid"/>
    <property type="evidence" value="ECO:0007669"/>
    <property type="project" value="UniProtKB-SubCell"/>
</dbReference>
<evidence type="ECO:0000313" key="4">
    <source>
        <dbReference type="EMBL" id="BAM81919.1"/>
    </source>
</evidence>
<keyword evidence="2" id="KW-0934">Plastid</keyword>
<sequence>MFAFASHAFAGNAHLPKTSLCALTRQREALSVRARGARLRLWTQPGCSLIMGVFLNTPTLEQAKADLIERVKDLDMGRIGYSDAFAKELDEKYIKPLEAMNPTRTPVESPLLDGRWRLIYTNSKNVLGLDRPNIARPLRNSIYQTIYVERGQVVNEERVLFGLLTNRVQAVFTPEPPRRVRVQFKQFQFGLLRVPAPARARGWLDITYLDEDMRISRGNLANVFVLLRD</sequence>
<feature type="domain" description="Plastid lipid-associated protein/fibrillin conserved" evidence="3">
    <location>
        <begin position="197"/>
        <end position="226"/>
    </location>
</feature>
<organism evidence="4 5">
    <name type="scientific">Cyanidioschyzon merolae (strain NIES-3377 / 10D)</name>
    <name type="common">Unicellular red alga</name>
    <dbReference type="NCBI Taxonomy" id="280699"/>
    <lineage>
        <taxon>Eukaryota</taxon>
        <taxon>Rhodophyta</taxon>
        <taxon>Bangiophyceae</taxon>
        <taxon>Cyanidiales</taxon>
        <taxon>Cyanidiaceae</taxon>
        <taxon>Cyanidioschyzon</taxon>
    </lineage>
</organism>
<reference evidence="4 5" key="1">
    <citation type="journal article" date="2004" name="Nature">
        <title>Genome sequence of the ultrasmall unicellular red alga Cyanidioschyzon merolae 10D.</title>
        <authorList>
            <person name="Matsuzaki M."/>
            <person name="Misumi O."/>
            <person name="Shin-i T."/>
            <person name="Maruyama S."/>
            <person name="Takahara M."/>
            <person name="Miyagishima S."/>
            <person name="Mori T."/>
            <person name="Nishida K."/>
            <person name="Yagisawa F."/>
            <person name="Nishida K."/>
            <person name="Yoshida Y."/>
            <person name="Nishimura Y."/>
            <person name="Nakao S."/>
            <person name="Kobayashi T."/>
            <person name="Momoyama Y."/>
            <person name="Higashiyama T."/>
            <person name="Minoda A."/>
            <person name="Sano M."/>
            <person name="Nomoto H."/>
            <person name="Oishi K."/>
            <person name="Hayashi H."/>
            <person name="Ohta F."/>
            <person name="Nishizaka S."/>
            <person name="Haga S."/>
            <person name="Miura S."/>
            <person name="Morishita T."/>
            <person name="Kabeya Y."/>
            <person name="Terasawa K."/>
            <person name="Suzuki Y."/>
            <person name="Ishii Y."/>
            <person name="Asakawa S."/>
            <person name="Takano H."/>
            <person name="Ohta N."/>
            <person name="Kuroiwa H."/>
            <person name="Tanaka K."/>
            <person name="Shimizu N."/>
            <person name="Sugano S."/>
            <person name="Sato N."/>
            <person name="Nozaki H."/>
            <person name="Ogasawara N."/>
            <person name="Kohara Y."/>
            <person name="Kuroiwa T."/>
        </authorList>
    </citation>
    <scope>NUCLEOTIDE SEQUENCE [LARGE SCALE GENOMIC DNA]</scope>
    <source>
        <strain evidence="4 5">10D</strain>
    </source>
</reference>
<dbReference type="Gramene" id="CMP332CT">
    <property type="protein sequence ID" value="CMP332CT"/>
    <property type="gene ID" value="CMP332C"/>
</dbReference>
<dbReference type="eggNOG" id="ENOG502QSMF">
    <property type="taxonomic scope" value="Eukaryota"/>
</dbReference>